<name>A0A024Q8E6_9BACI</name>
<proteinExistence type="predicted"/>
<dbReference type="Proteomes" id="UP000028875">
    <property type="component" value="Unassembled WGS sequence"/>
</dbReference>
<sequence length="43" mass="4821">MKKVLVAIFAMLIITFGIFGYVEMNDDSNEIVDENPNSIKVNS</sequence>
<accession>A0A024Q8E6</accession>
<reference evidence="1 2" key="1">
    <citation type="submission" date="2014-03" db="EMBL/GenBank/DDBJ databases">
        <authorList>
            <person name="Urmite Genomes U."/>
        </authorList>
    </citation>
    <scope>NUCLEOTIDE SEQUENCE [LARGE SCALE GENOMIC DNA]</scope>
    <source>
        <strain evidence="1 2">Vm-5</strain>
    </source>
</reference>
<protein>
    <submittedName>
        <fullName evidence="1">Uncharacterized protein</fullName>
    </submittedName>
</protein>
<evidence type="ECO:0000313" key="1">
    <source>
        <dbReference type="EMBL" id="CDQ38211.1"/>
    </source>
</evidence>
<dbReference type="EMBL" id="CCDP010000001">
    <property type="protein sequence ID" value="CDQ38211.1"/>
    <property type="molecule type" value="Genomic_DNA"/>
</dbReference>
<dbReference type="AlphaFoldDB" id="A0A024Q8E6"/>
<keyword evidence="2" id="KW-1185">Reference proteome</keyword>
<organism evidence="1 2">
    <name type="scientific">Virgibacillus massiliensis</name>
    <dbReference type="NCBI Taxonomy" id="1462526"/>
    <lineage>
        <taxon>Bacteria</taxon>
        <taxon>Bacillati</taxon>
        <taxon>Bacillota</taxon>
        <taxon>Bacilli</taxon>
        <taxon>Bacillales</taxon>
        <taxon>Bacillaceae</taxon>
        <taxon>Virgibacillus</taxon>
    </lineage>
</organism>
<dbReference type="RefSeq" id="WP_021289917.1">
    <property type="nucleotide sequence ID" value="NZ_BNER01000001.1"/>
</dbReference>
<evidence type="ECO:0000313" key="2">
    <source>
        <dbReference type="Proteomes" id="UP000028875"/>
    </source>
</evidence>
<gene>
    <name evidence="1" type="ORF">BN990_00478</name>
</gene>
<reference evidence="2" key="2">
    <citation type="submission" date="2014-05" db="EMBL/GenBank/DDBJ databases">
        <title>Draft genome sequence of Virgibacillus massiliensis Vm-5.</title>
        <authorList>
            <person name="Khelaifia S."/>
            <person name="Croce O."/>
            <person name="Lagier J.C."/>
            <person name="Raoult D."/>
        </authorList>
    </citation>
    <scope>NUCLEOTIDE SEQUENCE [LARGE SCALE GENOMIC DNA]</scope>
    <source>
        <strain evidence="2">Vm-5</strain>
    </source>
</reference>
<comment type="caution">
    <text evidence="1">The sequence shown here is derived from an EMBL/GenBank/DDBJ whole genome shotgun (WGS) entry which is preliminary data.</text>
</comment>